<protein>
    <submittedName>
        <fullName evidence="3">Uncharacterized protein</fullName>
    </submittedName>
</protein>
<gene>
    <name evidence="3" type="ORF">M8C21_020954</name>
</gene>
<dbReference type="EMBL" id="JAMZMK010007435">
    <property type="protein sequence ID" value="KAI7744814.1"/>
    <property type="molecule type" value="Genomic_DNA"/>
</dbReference>
<dbReference type="AlphaFoldDB" id="A0AAD5CQA2"/>
<organism evidence="3 4">
    <name type="scientific">Ambrosia artemisiifolia</name>
    <name type="common">Common ragweed</name>
    <dbReference type="NCBI Taxonomy" id="4212"/>
    <lineage>
        <taxon>Eukaryota</taxon>
        <taxon>Viridiplantae</taxon>
        <taxon>Streptophyta</taxon>
        <taxon>Embryophyta</taxon>
        <taxon>Tracheophyta</taxon>
        <taxon>Spermatophyta</taxon>
        <taxon>Magnoliopsida</taxon>
        <taxon>eudicotyledons</taxon>
        <taxon>Gunneridae</taxon>
        <taxon>Pentapetalae</taxon>
        <taxon>asterids</taxon>
        <taxon>campanulids</taxon>
        <taxon>Asterales</taxon>
        <taxon>Asteraceae</taxon>
        <taxon>Asteroideae</taxon>
        <taxon>Heliantheae alliance</taxon>
        <taxon>Heliantheae</taxon>
        <taxon>Ambrosia</taxon>
    </lineage>
</organism>
<keyword evidence="4" id="KW-1185">Reference proteome</keyword>
<evidence type="ECO:0000256" key="1">
    <source>
        <dbReference type="ARBA" id="ARBA00007967"/>
    </source>
</evidence>
<dbReference type="SUPFAM" id="SSF53335">
    <property type="entry name" value="S-adenosyl-L-methionine-dependent methyltransferases"/>
    <property type="match status" value="2"/>
</dbReference>
<evidence type="ECO:0000256" key="2">
    <source>
        <dbReference type="SAM" id="Phobius"/>
    </source>
</evidence>
<dbReference type="InterPro" id="IPR029063">
    <property type="entry name" value="SAM-dependent_MTases_sf"/>
</dbReference>
<name>A0AAD5CQA2_AMBAR</name>
<comment type="similarity">
    <text evidence="1">Belongs to the methyltransferase superfamily. Type-7 methyltransferase family.</text>
</comment>
<dbReference type="Gene3D" id="3.40.50.150">
    <property type="entry name" value="Vaccinia Virus protein VP39"/>
    <property type="match status" value="1"/>
</dbReference>
<dbReference type="GO" id="GO:0008168">
    <property type="term" value="F:methyltransferase activity"/>
    <property type="evidence" value="ECO:0007669"/>
    <property type="project" value="InterPro"/>
</dbReference>
<evidence type="ECO:0000313" key="4">
    <source>
        <dbReference type="Proteomes" id="UP001206925"/>
    </source>
</evidence>
<feature type="non-terminal residue" evidence="3">
    <location>
        <position position="1"/>
    </location>
</feature>
<keyword evidence="2" id="KW-0812">Transmembrane</keyword>
<reference evidence="3" key="1">
    <citation type="submission" date="2022-06" db="EMBL/GenBank/DDBJ databases">
        <title>Uncovering the hologenomic basis of an extraordinary plant invasion.</title>
        <authorList>
            <person name="Bieker V.C."/>
            <person name="Martin M.D."/>
            <person name="Gilbert T."/>
            <person name="Hodgins K."/>
            <person name="Battlay P."/>
            <person name="Petersen B."/>
            <person name="Wilson J."/>
        </authorList>
    </citation>
    <scope>NUCLEOTIDE SEQUENCE</scope>
    <source>
        <strain evidence="3">AA19_3_7</strain>
        <tissue evidence="3">Leaf</tissue>
    </source>
</reference>
<feature type="transmembrane region" description="Helical" evidence="2">
    <location>
        <begin position="147"/>
        <end position="175"/>
    </location>
</feature>
<proteinExistence type="inferred from homology"/>
<accession>A0AAD5CQA2</accession>
<dbReference type="PANTHER" id="PTHR31009">
    <property type="entry name" value="S-ADENOSYL-L-METHIONINE:CARBOXYL METHYLTRANSFERASE FAMILY PROTEIN"/>
    <property type="match status" value="1"/>
</dbReference>
<keyword evidence="2" id="KW-0472">Membrane</keyword>
<dbReference type="Proteomes" id="UP001206925">
    <property type="component" value="Unassembled WGS sequence"/>
</dbReference>
<evidence type="ECO:0000313" key="3">
    <source>
        <dbReference type="EMBL" id="KAI7744814.1"/>
    </source>
</evidence>
<sequence>MTTGHEDSSYAKNSLLQKIAIQKAIPALRRTIQSINSHDIFLDSCVTIADLGCSSGPNTLLVVSCIIDIVIEVCKEDNHKPRQFQVCLNDLFGNDFNTLFKLVSDFYAKLKKEKGENFGPCFVSAVPGSFYGRLFPDLSLHLVHSSFSVSMIALLKANIGISLLLFCILTLYNLYLDATRFIILKVPEGIENNALNIYTAKTSPPNVFQAYAYQFRTDFTCFLKMRSKEIVSGGGMVLTFLGRSIDDPTSDDGCSYLEQLALSLRDLVKEGMVRESDINSFNVPTYHPCVNEVK</sequence>
<dbReference type="Pfam" id="PF03492">
    <property type="entry name" value="Methyltransf_7"/>
    <property type="match status" value="2"/>
</dbReference>
<comment type="caution">
    <text evidence="3">The sequence shown here is derived from an EMBL/GenBank/DDBJ whole genome shotgun (WGS) entry which is preliminary data.</text>
</comment>
<keyword evidence="2" id="KW-1133">Transmembrane helix</keyword>
<dbReference type="InterPro" id="IPR005299">
    <property type="entry name" value="MeTrfase_7"/>
</dbReference>